<accession>A0A519BKZ2</accession>
<keyword evidence="5" id="KW-0378">Hydrolase</keyword>
<gene>
    <name evidence="9" type="ORF">EVG15_08555</name>
</gene>
<feature type="domain" description="PIN" evidence="8">
    <location>
        <begin position="2"/>
        <end position="113"/>
    </location>
</feature>
<evidence type="ECO:0000313" key="10">
    <source>
        <dbReference type="Proteomes" id="UP000319296"/>
    </source>
</evidence>
<keyword evidence="6" id="KW-0460">Magnesium</keyword>
<name>A0A519BKZ2_9DELT</name>
<sequence length="129" mass="14870">MIIFDTDIIIWILRGDSDIVSKAKLISVETHGKIYITPIQVAEIYSGMMNNEAKKTKELIESFYFLDINKPIGELAGEYMHKYRKSHNIELADAIIGAAAKIYSFKLFTLNTKHYPMLHKEDILIKLKH</sequence>
<comment type="caution">
    <text evidence="9">The sequence shown here is derived from an EMBL/GenBank/DDBJ whole genome shotgun (WGS) entry which is preliminary data.</text>
</comment>
<evidence type="ECO:0000259" key="8">
    <source>
        <dbReference type="Pfam" id="PF01850"/>
    </source>
</evidence>
<proteinExistence type="inferred from homology"/>
<evidence type="ECO:0000256" key="5">
    <source>
        <dbReference type="ARBA" id="ARBA00022801"/>
    </source>
</evidence>
<reference evidence="9 10" key="1">
    <citation type="journal article" date="2019" name="ISME J.">
        <title>Insights into ecological role of a new deltaproteobacterial order Candidatus Acidulodesulfobacterales by metagenomics and metatranscriptomics.</title>
        <authorList>
            <person name="Tan S."/>
            <person name="Liu J."/>
            <person name="Fang Y."/>
            <person name="Hedlund B.P."/>
            <person name="Lian Z.H."/>
            <person name="Huang L.Y."/>
            <person name="Li J.T."/>
            <person name="Huang L.N."/>
            <person name="Li W.J."/>
            <person name="Jiang H.C."/>
            <person name="Dong H.L."/>
            <person name="Shu W.S."/>
        </authorList>
    </citation>
    <scope>NUCLEOTIDE SEQUENCE [LARGE SCALE GENOMIC DNA]</scope>
    <source>
        <strain evidence="9">AP1</strain>
    </source>
</reference>
<dbReference type="SUPFAM" id="SSF88723">
    <property type="entry name" value="PIN domain-like"/>
    <property type="match status" value="1"/>
</dbReference>
<evidence type="ECO:0000256" key="7">
    <source>
        <dbReference type="ARBA" id="ARBA00038093"/>
    </source>
</evidence>
<organism evidence="9 10">
    <name type="scientific">Candidatus Acididesulfobacter diazotrophicus</name>
    <dbReference type="NCBI Taxonomy" id="2597226"/>
    <lineage>
        <taxon>Bacteria</taxon>
        <taxon>Deltaproteobacteria</taxon>
        <taxon>Candidatus Acidulodesulfobacterales</taxon>
        <taxon>Candidatus Acididesulfobacter</taxon>
    </lineage>
</organism>
<keyword evidence="3" id="KW-0540">Nuclease</keyword>
<dbReference type="Proteomes" id="UP000319296">
    <property type="component" value="Unassembled WGS sequence"/>
</dbReference>
<dbReference type="InterPro" id="IPR050556">
    <property type="entry name" value="Type_II_TA_system_RNase"/>
</dbReference>
<dbReference type="GO" id="GO:0046872">
    <property type="term" value="F:metal ion binding"/>
    <property type="evidence" value="ECO:0007669"/>
    <property type="project" value="UniProtKB-KW"/>
</dbReference>
<dbReference type="InterPro" id="IPR029060">
    <property type="entry name" value="PIN-like_dom_sf"/>
</dbReference>
<evidence type="ECO:0000256" key="2">
    <source>
        <dbReference type="ARBA" id="ARBA00022649"/>
    </source>
</evidence>
<dbReference type="GO" id="GO:0004518">
    <property type="term" value="F:nuclease activity"/>
    <property type="evidence" value="ECO:0007669"/>
    <property type="project" value="UniProtKB-KW"/>
</dbReference>
<dbReference type="PANTHER" id="PTHR33653:SF1">
    <property type="entry name" value="RIBONUCLEASE VAPC2"/>
    <property type="match status" value="1"/>
</dbReference>
<evidence type="ECO:0000256" key="4">
    <source>
        <dbReference type="ARBA" id="ARBA00022723"/>
    </source>
</evidence>
<dbReference type="InterPro" id="IPR002716">
    <property type="entry name" value="PIN_dom"/>
</dbReference>
<evidence type="ECO:0000256" key="1">
    <source>
        <dbReference type="ARBA" id="ARBA00001946"/>
    </source>
</evidence>
<protein>
    <submittedName>
        <fullName evidence="9">Type II toxin-antitoxin system VapC family toxin</fullName>
    </submittedName>
</protein>
<dbReference type="AlphaFoldDB" id="A0A519BKZ2"/>
<dbReference type="Pfam" id="PF01850">
    <property type="entry name" value="PIN"/>
    <property type="match status" value="1"/>
</dbReference>
<dbReference type="GO" id="GO:0016787">
    <property type="term" value="F:hydrolase activity"/>
    <property type="evidence" value="ECO:0007669"/>
    <property type="project" value="UniProtKB-KW"/>
</dbReference>
<dbReference type="PANTHER" id="PTHR33653">
    <property type="entry name" value="RIBONUCLEASE VAPC2"/>
    <property type="match status" value="1"/>
</dbReference>
<evidence type="ECO:0000256" key="6">
    <source>
        <dbReference type="ARBA" id="ARBA00022842"/>
    </source>
</evidence>
<comment type="cofactor">
    <cofactor evidence="1">
        <name>Mg(2+)</name>
        <dbReference type="ChEBI" id="CHEBI:18420"/>
    </cofactor>
</comment>
<evidence type="ECO:0000256" key="3">
    <source>
        <dbReference type="ARBA" id="ARBA00022722"/>
    </source>
</evidence>
<dbReference type="CDD" id="cd18741">
    <property type="entry name" value="PIN_VapC4-5_FitB-like"/>
    <property type="match status" value="1"/>
</dbReference>
<comment type="similarity">
    <text evidence="7">Belongs to the PINc/VapC protein family.</text>
</comment>
<keyword evidence="2" id="KW-1277">Toxin-antitoxin system</keyword>
<dbReference type="Gene3D" id="3.40.50.1010">
    <property type="entry name" value="5'-nuclease"/>
    <property type="match status" value="1"/>
</dbReference>
<keyword evidence="4" id="KW-0479">Metal-binding</keyword>
<evidence type="ECO:0000313" key="9">
    <source>
        <dbReference type="EMBL" id="RZD17923.1"/>
    </source>
</evidence>
<dbReference type="EMBL" id="SGBB01000018">
    <property type="protein sequence ID" value="RZD17923.1"/>
    <property type="molecule type" value="Genomic_DNA"/>
</dbReference>